<dbReference type="InterPro" id="IPR026791">
    <property type="entry name" value="DOCK"/>
</dbReference>
<dbReference type="CDD" id="cd08696">
    <property type="entry name" value="C2_Dock-C"/>
    <property type="match status" value="1"/>
</dbReference>
<evidence type="ECO:0000313" key="6">
    <source>
        <dbReference type="Ensembl" id="ENSCCRP00015018890.1"/>
    </source>
</evidence>
<dbReference type="FunFam" id="1.25.40.410:FF:000002">
    <property type="entry name" value="Dedicator of cytokinesis protein 7"/>
    <property type="match status" value="1"/>
</dbReference>
<dbReference type="GO" id="GO:0005085">
    <property type="term" value="F:guanyl-nucleotide exchange factor activity"/>
    <property type="evidence" value="ECO:0007669"/>
    <property type="project" value="UniProtKB-KW"/>
</dbReference>
<sequence length="1807" mass="206457">MFSPIPQEKSPSLPALCDDTTRTTLTCSDFNLRALQPDRRVESLLRFSSPEELDRFNQEARNSNRYGELFGLYPPIDEVQLCLTCVILLNSVLFKIFLSDSFLFEIDIEPFFATMALYDLKEKKKISENFHLDMNSDQMKGFLRAHTPNTDASTLARSAVFSISYPSPDIYLVVKIEKVLQQGEIGDCAEPYMILKESDTTKNRDKLEKLKNQAEGFCQRLGRYRMPFAFATVNIMSAINSTLDSMEKKGLPRRNSDRFNVMEDNYILSGFKPALTTCTLIKQEGERLSDEDLFKFLADIKRSSGQRRFLRLEVSPVPETVPGCLSPELIPVKPVSEKNPRAVKEVLEFPSSEVYVPHNIYRNLLYVYPLRLNLTNRLTSARNITVKIQFMSGEDPSSVMPVIFGKSSGPEFLQEVYTPVTYHNRSPDFYDEIKIQLPARLTEKHHLLFTFYHISCQQKQNQTGSWLPLLNNDRLQTGQQCLPIILDKLPVNYSLHSPEVQSTISHLPFLDASHFISEPCIDVSSGHIFNDSSDKHLERFFTLCHALEGKTIFPIRVGDEKISENMFEHELKLSIISLSSSGLEPLVLFLHQVLDKLFRLIMQPMVIAGQTGAFQTGRALAFVIHSLERQKTHVFALNRYSTLTRATATTVGFMLLQSRIRSSSNPDIPAPQSPEDAEVNNILGKVKIHRCNIKLVLDKIHELEFELLFHEELALQMVVSTGVCRENVYKYAWFFFEVLVKSMSQHVSQLDKKAVSRRNRFSDRFKDDITTIVNVVTAEIGNILVKQQKQAEKVNISLAFFLYDLMSLMDRGFVFQLVKNYCNQMAAKSVNMSTLISMRLEFLRVLCSHEHYLNLSLFFSSPASAPASPSPSTSSQTSSLCSFQDHKIAAMFDLSQDFKQRHYLTGLLLTELSTALDMESEGGRVQQKAINATYSLLCAHDLDQRCSRPEVKAKIAALYLPLVGIIIDSINYLDFTGKGKSGGPEEDPDSITPINQSVALAIAGNPFNTLARNTGKTSNMLTAETSRNLLMCFLWIIKNADQNLIQRWTVDIPSSQLSRLLELLTICISCFEYRVKTHQSLQHHSVTFKKCLQAKARLEEALLGGIGARGQMMKRVGGNDRTLGQRENLRWRKDLTQWRQTNDRQDKSKAELDQEAIISGNLATETNIIVLDLLEMIVQAVPLADCKDNVVGGVLKVLLHSLTCNQSTTFLSHCFSTLRALIVKFGDLLFEEEAEQCADLCQKVLHYCSSCVDSNRSQACATLYLIMRYSYSSASNFSRVKMQVTMSLASLVGKSSDIHEEYLRRSFRTILAYAEEDTEMQSTQLNLNSILSDTVKMKEFQKDPEMLMDLMYRIAKGYQTSPDLRLTWLQNMAEKHNGRKCFTESAMCLVHAAALVAEYLSMLEDHKYLRELCLGCSSNPHTRFGESAVSDDILSPDEDGVCSGRYFTENGLVGLLEQAAELFSNGGLYEAVNEVYKVIVPILEAHRDFRKLASTHDKLQRAFENIIQKGHKRMFGTYFRVGFYGCKFGDLDEQEFIYKEPGITHLPEISHRLENFYSQCFGDGVLEMIKDSTPVDRKKLNPNKVYIQITYVEPYFDDYEMKDRLTNFEKNFNLRRFMYTTPFTKSGRPRGELNEQYKRKTILTTMHAFPYIKTRINVIQKEEFDLTPIEVAIEDMQKKTRELAEATHREKPDAVMLQMVLQGSVTATVNQGPLEVAQVFLNEIPADPKLFRHHNKLRLCFKEFILRCGEAVEKNKQLITPDQKEYQQEMKKNYNKLRENLRPMLERKIPELYKPIIKPRIENRYTH</sequence>
<evidence type="ECO:0000256" key="1">
    <source>
        <dbReference type="ARBA" id="ARBA00022553"/>
    </source>
</evidence>
<dbReference type="InterPro" id="IPR046773">
    <property type="entry name" value="DOCKER_Lobe_C"/>
</dbReference>
<dbReference type="Pfam" id="PF14429">
    <property type="entry name" value="DOCK-C2"/>
    <property type="match status" value="1"/>
</dbReference>
<dbReference type="GO" id="GO:0031252">
    <property type="term" value="C:cell leading edge"/>
    <property type="evidence" value="ECO:0007669"/>
    <property type="project" value="TreeGrafter"/>
</dbReference>
<dbReference type="Gene3D" id="1.25.40.410">
    <property type="match status" value="1"/>
</dbReference>
<dbReference type="Proteomes" id="UP000694700">
    <property type="component" value="Unplaced"/>
</dbReference>
<dbReference type="InterPro" id="IPR035892">
    <property type="entry name" value="C2_domain_sf"/>
</dbReference>
<dbReference type="FunFam" id="1.20.58.740:FF:000002">
    <property type="entry name" value="Dedicator of cytokinesis protein 7"/>
    <property type="match status" value="1"/>
</dbReference>
<dbReference type="GO" id="GO:2000406">
    <property type="term" value="P:positive regulation of T cell migration"/>
    <property type="evidence" value="ECO:0007669"/>
    <property type="project" value="TreeGrafter"/>
</dbReference>
<evidence type="ECO:0000259" key="5">
    <source>
        <dbReference type="PROSITE" id="PS51651"/>
    </source>
</evidence>
<dbReference type="InterPro" id="IPR043161">
    <property type="entry name" value="DOCK_C_lobe_A"/>
</dbReference>
<dbReference type="GO" id="GO:0007264">
    <property type="term" value="P:small GTPase-mediated signal transduction"/>
    <property type="evidence" value="ECO:0007669"/>
    <property type="project" value="InterPro"/>
</dbReference>
<dbReference type="Gene3D" id="1.20.58.740">
    <property type="match status" value="1"/>
</dbReference>
<dbReference type="InterPro" id="IPR027007">
    <property type="entry name" value="C2_DOCK-type_domain"/>
</dbReference>
<dbReference type="InterPro" id="IPR046770">
    <property type="entry name" value="DOCKER_Lobe_B"/>
</dbReference>
<keyword evidence="1" id="KW-0597">Phosphoprotein</keyword>
<keyword evidence="2" id="KW-0344">Guanine-nucleotide releasing factor</keyword>
<protein>
    <submittedName>
        <fullName evidence="6">Dedicator of cytokinesis 8</fullName>
    </submittedName>
</protein>
<evidence type="ECO:0000259" key="4">
    <source>
        <dbReference type="PROSITE" id="PS51650"/>
    </source>
</evidence>
<dbReference type="InterPro" id="IPR043162">
    <property type="entry name" value="DOCK_C_lobe_C"/>
</dbReference>
<evidence type="ECO:0000256" key="2">
    <source>
        <dbReference type="ARBA" id="ARBA00022658"/>
    </source>
</evidence>
<organism evidence="6 7">
    <name type="scientific">Cyprinus carpio</name>
    <name type="common">Common carp</name>
    <dbReference type="NCBI Taxonomy" id="7962"/>
    <lineage>
        <taxon>Eukaryota</taxon>
        <taxon>Metazoa</taxon>
        <taxon>Chordata</taxon>
        <taxon>Craniata</taxon>
        <taxon>Vertebrata</taxon>
        <taxon>Euteleostomi</taxon>
        <taxon>Actinopterygii</taxon>
        <taxon>Neopterygii</taxon>
        <taxon>Teleostei</taxon>
        <taxon>Ostariophysi</taxon>
        <taxon>Cypriniformes</taxon>
        <taxon>Cyprinidae</taxon>
        <taxon>Cyprininae</taxon>
        <taxon>Cyprinus</taxon>
    </lineage>
</organism>
<dbReference type="PROSITE" id="PS51650">
    <property type="entry name" value="C2_DOCK"/>
    <property type="match status" value="1"/>
</dbReference>
<dbReference type="Pfam" id="PF20421">
    <property type="entry name" value="DHR-2_Lobe_C"/>
    <property type="match status" value="1"/>
</dbReference>
<dbReference type="InterPro" id="IPR046769">
    <property type="entry name" value="DOCKER_Lobe_A"/>
</dbReference>
<name>A0A8C1T7S5_CYPCA</name>
<feature type="domain" description="DOCKER" evidence="5">
    <location>
        <begin position="1356"/>
        <end position="1790"/>
    </location>
</feature>
<accession>A0A8C1T7S5</accession>
<feature type="domain" description="C2 DOCK-type" evidence="4">
    <location>
        <begin position="362"/>
        <end position="517"/>
    </location>
</feature>
<dbReference type="Ensembl" id="ENSCCRT00015019565.1">
    <property type="protein sequence ID" value="ENSCCRP00015018890.1"/>
    <property type="gene ID" value="ENSCCRG00015005074.1"/>
</dbReference>
<dbReference type="Gene3D" id="2.60.40.150">
    <property type="entry name" value="C2 domain"/>
    <property type="match status" value="1"/>
</dbReference>
<dbReference type="SUPFAM" id="SSF48371">
    <property type="entry name" value="ARM repeat"/>
    <property type="match status" value="1"/>
</dbReference>
<proteinExistence type="inferred from homology"/>
<comment type="similarity">
    <text evidence="3">Belongs to the DOCK family.</text>
</comment>
<dbReference type="GO" id="GO:1903905">
    <property type="term" value="P:positive regulation of establishment of T cell polarity"/>
    <property type="evidence" value="ECO:0007669"/>
    <property type="project" value="TreeGrafter"/>
</dbReference>
<dbReference type="PANTHER" id="PTHR23317:SF74">
    <property type="entry name" value="DEDICATOR OF CYTOKINESIS PROTEIN 8"/>
    <property type="match status" value="1"/>
</dbReference>
<evidence type="ECO:0000313" key="7">
    <source>
        <dbReference type="Proteomes" id="UP000694700"/>
    </source>
</evidence>
<dbReference type="Pfam" id="PF06920">
    <property type="entry name" value="DHR-2_Lobe_A"/>
    <property type="match status" value="1"/>
</dbReference>
<dbReference type="PROSITE" id="PS51651">
    <property type="entry name" value="DOCKER"/>
    <property type="match status" value="1"/>
</dbReference>
<evidence type="ECO:0000256" key="3">
    <source>
        <dbReference type="PROSITE-ProRule" id="PRU00983"/>
    </source>
</evidence>
<dbReference type="InterPro" id="IPR016024">
    <property type="entry name" value="ARM-type_fold"/>
</dbReference>
<reference evidence="6" key="1">
    <citation type="submission" date="2025-08" db="UniProtKB">
        <authorList>
            <consortium name="Ensembl"/>
        </authorList>
    </citation>
    <scope>IDENTIFICATION</scope>
</reference>
<dbReference type="InterPro" id="IPR037808">
    <property type="entry name" value="C2_Dock-C"/>
</dbReference>
<dbReference type="Pfam" id="PF20422">
    <property type="entry name" value="DHR-2_Lobe_B"/>
    <property type="match status" value="1"/>
</dbReference>
<dbReference type="PANTHER" id="PTHR23317">
    <property type="entry name" value="DEDICATOR OF CYTOKINESIS DOCK"/>
    <property type="match status" value="1"/>
</dbReference>
<dbReference type="InterPro" id="IPR027357">
    <property type="entry name" value="DOCKER_dom"/>
</dbReference>